<dbReference type="InterPro" id="IPR003675">
    <property type="entry name" value="Rce1/LyrA-like_dom"/>
</dbReference>
<keyword evidence="4" id="KW-0378">Hydrolase</keyword>
<dbReference type="InterPro" id="IPR052710">
    <property type="entry name" value="CAAX_protease"/>
</dbReference>
<sequence length="296" mass="33566">MFHEIKFFHLFGWMLAALIMAAFILLQTTGNPLLIDIAMQLVFYVVVPVAFFGYHFKKQGIRLNQVVFLRGSARWILPLLGLTVVLMAFSLSVFWLMLRALHIVTPSAVGFFFQTAPLPEEVWYLVSLSLIIGIIGPIAEEFVFRGLILTQLVARFGMWSGVGLSSFLFGIFHIGFFGSFMFAVLASFLYLKTRNLLIPILLHIFNNMIVVALLFTNPDFPEWLTVTSVNDLYTKGWPNLIVLIATLTLLLAIILRLAKDLEEPPNDLFDVFKDSDNQKIDERPHEPPESRPGSLE</sequence>
<gene>
    <name evidence="4" type="ORF">ACFSDB_09245</name>
</gene>
<feature type="transmembrane region" description="Helical" evidence="2">
    <location>
        <begin position="236"/>
        <end position="258"/>
    </location>
</feature>
<name>A0ABW4QHP7_9BACL</name>
<keyword evidence="2" id="KW-0812">Transmembrane</keyword>
<accession>A0ABW4QHP7</accession>
<keyword evidence="5" id="KW-1185">Reference proteome</keyword>
<feature type="compositionally biased region" description="Basic and acidic residues" evidence="1">
    <location>
        <begin position="270"/>
        <end position="289"/>
    </location>
</feature>
<dbReference type="GO" id="GO:0016787">
    <property type="term" value="F:hydrolase activity"/>
    <property type="evidence" value="ECO:0007669"/>
    <property type="project" value="UniProtKB-KW"/>
</dbReference>
<feature type="transmembrane region" description="Helical" evidence="2">
    <location>
        <begin position="122"/>
        <end position="139"/>
    </location>
</feature>
<dbReference type="RefSeq" id="WP_204892012.1">
    <property type="nucleotide sequence ID" value="NZ_JBHUFW010000005.1"/>
</dbReference>
<feature type="domain" description="CAAX prenyl protease 2/Lysostaphin resistance protein A-like" evidence="3">
    <location>
        <begin position="125"/>
        <end position="209"/>
    </location>
</feature>
<organism evidence="4 5">
    <name type="scientific">Planococcus chinensis</name>
    <dbReference type="NCBI Taxonomy" id="272917"/>
    <lineage>
        <taxon>Bacteria</taxon>
        <taxon>Bacillati</taxon>
        <taxon>Bacillota</taxon>
        <taxon>Bacilli</taxon>
        <taxon>Bacillales</taxon>
        <taxon>Caryophanaceae</taxon>
        <taxon>Planococcus</taxon>
    </lineage>
</organism>
<evidence type="ECO:0000256" key="1">
    <source>
        <dbReference type="SAM" id="MobiDB-lite"/>
    </source>
</evidence>
<protein>
    <submittedName>
        <fullName evidence="4">CPBP family intramembrane glutamic endopeptidase</fullName>
        <ecNumber evidence="4">3.4.-.-</ecNumber>
    </submittedName>
</protein>
<evidence type="ECO:0000259" key="3">
    <source>
        <dbReference type="Pfam" id="PF02517"/>
    </source>
</evidence>
<feature type="transmembrane region" description="Helical" evidence="2">
    <location>
        <begin position="75"/>
        <end position="98"/>
    </location>
</feature>
<proteinExistence type="predicted"/>
<dbReference type="EC" id="3.4.-.-" evidence="4"/>
<feature type="transmembrane region" description="Helical" evidence="2">
    <location>
        <begin position="33"/>
        <end position="54"/>
    </location>
</feature>
<dbReference type="PANTHER" id="PTHR36435">
    <property type="entry name" value="SLR1288 PROTEIN"/>
    <property type="match status" value="1"/>
</dbReference>
<feature type="transmembrane region" description="Helical" evidence="2">
    <location>
        <begin position="170"/>
        <end position="191"/>
    </location>
</feature>
<dbReference type="PANTHER" id="PTHR36435:SF1">
    <property type="entry name" value="CAAX AMINO TERMINAL PROTEASE FAMILY PROTEIN"/>
    <property type="match status" value="1"/>
</dbReference>
<keyword evidence="2" id="KW-1133">Transmembrane helix</keyword>
<evidence type="ECO:0000313" key="4">
    <source>
        <dbReference type="EMBL" id="MFD1863116.1"/>
    </source>
</evidence>
<feature type="transmembrane region" description="Helical" evidence="2">
    <location>
        <begin position="196"/>
        <end position="216"/>
    </location>
</feature>
<reference evidence="5" key="1">
    <citation type="journal article" date="2019" name="Int. J. Syst. Evol. Microbiol.">
        <title>The Global Catalogue of Microorganisms (GCM) 10K type strain sequencing project: providing services to taxonomists for standard genome sequencing and annotation.</title>
        <authorList>
            <consortium name="The Broad Institute Genomics Platform"/>
            <consortium name="The Broad Institute Genome Sequencing Center for Infectious Disease"/>
            <person name="Wu L."/>
            <person name="Ma J."/>
        </authorList>
    </citation>
    <scope>NUCLEOTIDE SEQUENCE [LARGE SCALE GENOMIC DNA]</scope>
    <source>
        <strain evidence="5">CGMCC 1.15475</strain>
    </source>
</reference>
<comment type="caution">
    <text evidence="4">The sequence shown here is derived from an EMBL/GenBank/DDBJ whole genome shotgun (WGS) entry which is preliminary data.</text>
</comment>
<dbReference type="EMBL" id="JBHUFW010000005">
    <property type="protein sequence ID" value="MFD1863116.1"/>
    <property type="molecule type" value="Genomic_DNA"/>
</dbReference>
<keyword evidence="2" id="KW-0472">Membrane</keyword>
<evidence type="ECO:0000313" key="5">
    <source>
        <dbReference type="Proteomes" id="UP001597273"/>
    </source>
</evidence>
<dbReference type="Proteomes" id="UP001597273">
    <property type="component" value="Unassembled WGS sequence"/>
</dbReference>
<evidence type="ECO:0000256" key="2">
    <source>
        <dbReference type="SAM" id="Phobius"/>
    </source>
</evidence>
<feature type="region of interest" description="Disordered" evidence="1">
    <location>
        <begin position="270"/>
        <end position="296"/>
    </location>
</feature>
<dbReference type="Pfam" id="PF02517">
    <property type="entry name" value="Rce1-like"/>
    <property type="match status" value="1"/>
</dbReference>
<feature type="transmembrane region" description="Helical" evidence="2">
    <location>
        <begin position="7"/>
        <end position="27"/>
    </location>
</feature>